<feature type="region of interest" description="Disordered" evidence="1">
    <location>
        <begin position="45"/>
        <end position="136"/>
    </location>
</feature>
<proteinExistence type="predicted"/>
<organism evidence="2 3">
    <name type="scientific">Obba rivulosa</name>
    <dbReference type="NCBI Taxonomy" id="1052685"/>
    <lineage>
        <taxon>Eukaryota</taxon>
        <taxon>Fungi</taxon>
        <taxon>Dikarya</taxon>
        <taxon>Basidiomycota</taxon>
        <taxon>Agaricomycotina</taxon>
        <taxon>Agaricomycetes</taxon>
        <taxon>Polyporales</taxon>
        <taxon>Gelatoporiaceae</taxon>
        <taxon>Obba</taxon>
    </lineage>
</organism>
<name>A0A8E2DL13_9APHY</name>
<evidence type="ECO:0000256" key="1">
    <source>
        <dbReference type="SAM" id="MobiDB-lite"/>
    </source>
</evidence>
<evidence type="ECO:0000313" key="3">
    <source>
        <dbReference type="Proteomes" id="UP000250043"/>
    </source>
</evidence>
<reference evidence="2 3" key="1">
    <citation type="submission" date="2016-07" db="EMBL/GenBank/DDBJ databases">
        <title>Draft genome of the white-rot fungus Obba rivulosa 3A-2.</title>
        <authorList>
            <consortium name="DOE Joint Genome Institute"/>
            <person name="Miettinen O."/>
            <person name="Riley R."/>
            <person name="Acob R."/>
            <person name="Barry K."/>
            <person name="Cullen D."/>
            <person name="De Vries R."/>
            <person name="Hainaut M."/>
            <person name="Hatakka A."/>
            <person name="Henrissat B."/>
            <person name="Hilden K."/>
            <person name="Kuo R."/>
            <person name="Labutti K."/>
            <person name="Lipzen A."/>
            <person name="Makela M.R."/>
            <person name="Sandor L."/>
            <person name="Spatafora J.W."/>
            <person name="Grigoriev I.V."/>
            <person name="Hibbett D.S."/>
        </authorList>
    </citation>
    <scope>NUCLEOTIDE SEQUENCE [LARGE SCALE GENOMIC DNA]</scope>
    <source>
        <strain evidence="2 3">3A-2</strain>
    </source>
</reference>
<gene>
    <name evidence="2" type="ORF">OBBRIDRAFT_551823</name>
</gene>
<keyword evidence="3" id="KW-1185">Reference proteome</keyword>
<dbReference type="EMBL" id="KV722392">
    <property type="protein sequence ID" value="OCH91062.1"/>
    <property type="molecule type" value="Genomic_DNA"/>
</dbReference>
<protein>
    <submittedName>
        <fullName evidence="2">Uncharacterized protein</fullName>
    </submittedName>
</protein>
<evidence type="ECO:0000313" key="2">
    <source>
        <dbReference type="EMBL" id="OCH91062.1"/>
    </source>
</evidence>
<sequence>MRDTLCGHWQVMDGMWACGDVDSERSPRRLRLQLAPCLRATRPERAAVRCSDAGPGSSRTPRPAGEDAGVLAKTQEGREEVRVAGRPLPNRARSDARPTSSPSGTMRTGRLEFPTNCPCEGDGTRRCVSCGTSSTP</sequence>
<feature type="compositionally biased region" description="Polar residues" evidence="1">
    <location>
        <begin position="97"/>
        <end position="106"/>
    </location>
</feature>
<accession>A0A8E2DL13</accession>
<dbReference type="AlphaFoldDB" id="A0A8E2DL13"/>
<dbReference type="Proteomes" id="UP000250043">
    <property type="component" value="Unassembled WGS sequence"/>
</dbReference>